<sequence>VNINKTEFPFSLVLSVHLCHVRSVYSFIPQISFFTSVLSHFPFHSILNLFEPFRLHLSFCFRSYFSSISIENYSVFVCREKRMSSPPKELKGGHPPAVKAGGMRITQHKSPRTSEVKLSDEDINNPLKLPQTSEKAVSVSGAPIRGNLDFPAEAVQSFHQKPVPSHEPSHTARPANIQQPRK</sequence>
<dbReference type="GO" id="GO:0010507">
    <property type="term" value="P:negative regulation of autophagy"/>
    <property type="evidence" value="ECO:0007669"/>
    <property type="project" value="TreeGrafter"/>
</dbReference>
<feature type="region of interest" description="Disordered" evidence="1">
    <location>
        <begin position="86"/>
        <end position="182"/>
    </location>
</feature>
<dbReference type="InterPro" id="IPR024130">
    <property type="entry name" value="DAP1/DAPL1"/>
</dbReference>
<protein>
    <submittedName>
        <fullName evidence="2">Death-associated protein 1</fullName>
    </submittedName>
</protein>
<accession>A0A146LMU3</accession>
<dbReference type="EMBL" id="GDHC01010939">
    <property type="protein sequence ID" value="JAQ07690.1"/>
    <property type="molecule type" value="Transcribed_RNA"/>
</dbReference>
<gene>
    <name evidence="2" type="primary">DAP_0</name>
    <name evidence="2" type="ORF">g.64630</name>
</gene>
<feature type="non-terminal residue" evidence="2">
    <location>
        <position position="1"/>
    </location>
</feature>
<evidence type="ECO:0000256" key="1">
    <source>
        <dbReference type="SAM" id="MobiDB-lite"/>
    </source>
</evidence>
<dbReference type="GO" id="GO:0034198">
    <property type="term" value="P:cellular response to amino acid starvation"/>
    <property type="evidence" value="ECO:0007669"/>
    <property type="project" value="TreeGrafter"/>
</dbReference>
<evidence type="ECO:0000313" key="2">
    <source>
        <dbReference type="EMBL" id="JAQ07690.1"/>
    </source>
</evidence>
<dbReference type="GO" id="GO:0097190">
    <property type="term" value="P:apoptotic signaling pathway"/>
    <property type="evidence" value="ECO:0007669"/>
    <property type="project" value="TreeGrafter"/>
</dbReference>
<proteinExistence type="predicted"/>
<dbReference type="PANTHER" id="PTHR13177:SF4">
    <property type="entry name" value="GEO09647P1"/>
    <property type="match status" value="1"/>
</dbReference>
<dbReference type="PANTHER" id="PTHR13177">
    <property type="entry name" value="DEATH-ASSOCIATED PROTEIN 1"/>
    <property type="match status" value="1"/>
</dbReference>
<reference evidence="2" key="1">
    <citation type="journal article" date="2016" name="Gigascience">
        <title>De novo construction of an expanded transcriptome assembly for the western tarnished plant bug, Lygus hesperus.</title>
        <authorList>
            <person name="Tassone E.E."/>
            <person name="Geib S.M."/>
            <person name="Hall B."/>
            <person name="Fabrick J.A."/>
            <person name="Brent C.S."/>
            <person name="Hull J.J."/>
        </authorList>
    </citation>
    <scope>NUCLEOTIDE SEQUENCE</scope>
</reference>
<organism evidence="2">
    <name type="scientific">Lygus hesperus</name>
    <name type="common">Western plant bug</name>
    <dbReference type="NCBI Taxonomy" id="30085"/>
    <lineage>
        <taxon>Eukaryota</taxon>
        <taxon>Metazoa</taxon>
        <taxon>Ecdysozoa</taxon>
        <taxon>Arthropoda</taxon>
        <taxon>Hexapoda</taxon>
        <taxon>Insecta</taxon>
        <taxon>Pterygota</taxon>
        <taxon>Neoptera</taxon>
        <taxon>Paraneoptera</taxon>
        <taxon>Hemiptera</taxon>
        <taxon>Heteroptera</taxon>
        <taxon>Panheteroptera</taxon>
        <taxon>Cimicomorpha</taxon>
        <taxon>Miridae</taxon>
        <taxon>Mirini</taxon>
        <taxon>Lygus</taxon>
    </lineage>
</organism>
<dbReference type="GO" id="GO:0070513">
    <property type="term" value="F:death domain binding"/>
    <property type="evidence" value="ECO:0007669"/>
    <property type="project" value="TreeGrafter"/>
</dbReference>
<dbReference type="Pfam" id="PF15228">
    <property type="entry name" value="DAP"/>
    <property type="match status" value="1"/>
</dbReference>
<dbReference type="AlphaFoldDB" id="A0A146LMU3"/>
<name>A0A146LMU3_LYGHE</name>